<dbReference type="RefSeq" id="WP_015772779.1">
    <property type="nucleotide sequence ID" value="NC_013174.1"/>
</dbReference>
<feature type="domain" description="Glycosyltransferase 2-like" evidence="1">
    <location>
        <begin position="8"/>
        <end position="115"/>
    </location>
</feature>
<dbReference type="CDD" id="cd00761">
    <property type="entry name" value="Glyco_tranf_GTA_type"/>
    <property type="match status" value="1"/>
</dbReference>
<dbReference type="KEGG" id="jde:Jden_2536"/>
<protein>
    <submittedName>
        <fullName evidence="2">Glycosyl transferase family 2</fullName>
    </submittedName>
</protein>
<dbReference type="EMBL" id="CP001706">
    <property type="protein sequence ID" value="ACV10168.1"/>
    <property type="molecule type" value="Genomic_DNA"/>
</dbReference>
<dbReference type="Pfam" id="PF00535">
    <property type="entry name" value="Glycos_transf_2"/>
    <property type="match status" value="1"/>
</dbReference>
<dbReference type="InterPro" id="IPR029044">
    <property type="entry name" value="Nucleotide-diphossugar_trans"/>
</dbReference>
<dbReference type="PANTHER" id="PTHR22916:SF3">
    <property type="entry name" value="UDP-GLCNAC:BETAGAL BETA-1,3-N-ACETYLGLUCOSAMINYLTRANSFERASE-LIKE PROTEIN 1"/>
    <property type="match status" value="1"/>
</dbReference>
<dbReference type="InterPro" id="IPR001173">
    <property type="entry name" value="Glyco_trans_2-like"/>
</dbReference>
<dbReference type="SUPFAM" id="SSF53448">
    <property type="entry name" value="Nucleotide-diphospho-sugar transferases"/>
    <property type="match status" value="1"/>
</dbReference>
<dbReference type="Gene3D" id="3.90.550.10">
    <property type="entry name" value="Spore Coat Polysaccharide Biosynthesis Protein SpsA, Chain A"/>
    <property type="match status" value="1"/>
</dbReference>
<reference evidence="2 3" key="1">
    <citation type="journal article" date="2009" name="Stand. Genomic Sci.">
        <title>Complete genome sequence of Jonesia denitrificans type strain (Prevot 55134).</title>
        <authorList>
            <person name="Pukall R."/>
            <person name="Gehrich-Schroter G."/>
            <person name="Lapidus A."/>
            <person name="Nolan M."/>
            <person name="Glavina Del Rio T."/>
            <person name="Lucas S."/>
            <person name="Chen F."/>
            <person name="Tice H."/>
            <person name="Pitluck S."/>
            <person name="Cheng J.F."/>
            <person name="Copeland A."/>
            <person name="Saunders E."/>
            <person name="Brettin T."/>
            <person name="Detter J.C."/>
            <person name="Bruce D."/>
            <person name="Goodwin L."/>
            <person name="Pati A."/>
            <person name="Ivanova N."/>
            <person name="Mavromatis K."/>
            <person name="Ovchinnikova G."/>
            <person name="Chen A."/>
            <person name="Palaniappan K."/>
            <person name="Land M."/>
            <person name="Hauser L."/>
            <person name="Chang Y.J."/>
            <person name="Jeffries C.D."/>
            <person name="Chain P."/>
            <person name="Goker M."/>
            <person name="Bristow J."/>
            <person name="Eisen J.A."/>
            <person name="Markowitz V."/>
            <person name="Hugenholtz P."/>
            <person name="Kyrpides N.C."/>
            <person name="Klenk H.P."/>
            <person name="Han C."/>
        </authorList>
    </citation>
    <scope>NUCLEOTIDE SEQUENCE [LARGE SCALE GENOMIC DNA]</scope>
    <source>
        <strain evidence="3">ATCC 14870 / DSM 20603 / BCRC 15368 / CIP 55.134 / JCM 11481 / NBRC 15587 / NCTC 10816 / Prevot 55134</strain>
    </source>
</reference>
<dbReference type="OrthoDB" id="396512at2"/>
<dbReference type="Proteomes" id="UP000000628">
    <property type="component" value="Chromosome"/>
</dbReference>
<evidence type="ECO:0000313" key="3">
    <source>
        <dbReference type="Proteomes" id="UP000000628"/>
    </source>
</evidence>
<name>C7R3M3_JONDD</name>
<dbReference type="PANTHER" id="PTHR22916">
    <property type="entry name" value="GLYCOSYLTRANSFERASE"/>
    <property type="match status" value="1"/>
</dbReference>
<accession>C7R3M3</accession>
<dbReference type="AlphaFoldDB" id="C7R3M3"/>
<evidence type="ECO:0000313" key="2">
    <source>
        <dbReference type="EMBL" id="ACV10168.1"/>
    </source>
</evidence>
<dbReference type="GO" id="GO:0016758">
    <property type="term" value="F:hexosyltransferase activity"/>
    <property type="evidence" value="ECO:0007669"/>
    <property type="project" value="UniProtKB-ARBA"/>
</dbReference>
<gene>
    <name evidence="2" type="ordered locus">Jden_2536</name>
</gene>
<dbReference type="STRING" id="471856.Jden_2536"/>
<sequence length="339" mass="37796">MSATLLTLVVPAYNSAPYLHRCIDSLLGEDRVEVVIVNDGSTDDTAAIADAYAFAHPQVVRVIHQVNAGHGGAVNAGIAAARGEYVKVVDSDDWLNRDALRALLSTIVEQESRGVRIDAFITNFVKEREGARHCPATRYTNVMPQGRPFGWSEVGAFRTRQHLMMHAVCFRTEVIRASGLQLPEHTFYVDNLFVFVPLIHTRTVYYLNVDLYRYFIGRDDQSVAHDVMIRRSDQHVKVTRLLLDAMPARGSVDTQLFSYLIHHLEVVCAITSIVLLHAGGRENLATRTALWNDIRAKDAWLHARLRRSLVGTTSNLPGSAGRKISVAAYHIARRVVGFS</sequence>
<evidence type="ECO:0000259" key="1">
    <source>
        <dbReference type="Pfam" id="PF00535"/>
    </source>
</evidence>
<organism evidence="2 3">
    <name type="scientific">Jonesia denitrificans (strain ATCC 14870 / DSM 20603 / BCRC 15368 / CIP 55.134 / JCM 11481 / NBRC 15587 / NCTC 10816 / Prevot 55134)</name>
    <name type="common">Listeria denitrificans</name>
    <dbReference type="NCBI Taxonomy" id="471856"/>
    <lineage>
        <taxon>Bacteria</taxon>
        <taxon>Bacillati</taxon>
        <taxon>Actinomycetota</taxon>
        <taxon>Actinomycetes</taxon>
        <taxon>Micrococcales</taxon>
        <taxon>Jonesiaceae</taxon>
        <taxon>Jonesia</taxon>
    </lineage>
</organism>
<keyword evidence="2" id="KW-0808">Transferase</keyword>
<dbReference type="CAZy" id="GT2">
    <property type="family name" value="Glycosyltransferase Family 2"/>
</dbReference>
<dbReference type="HOGENOM" id="CLU_025996_1_1_11"/>
<dbReference type="eggNOG" id="COG1215">
    <property type="taxonomic scope" value="Bacteria"/>
</dbReference>
<proteinExistence type="predicted"/>
<keyword evidence="3" id="KW-1185">Reference proteome</keyword>